<dbReference type="EMBL" id="UZAU01000768">
    <property type="status" value="NOT_ANNOTATED_CDS"/>
    <property type="molecule type" value="Genomic_DNA"/>
</dbReference>
<evidence type="ECO:0000256" key="1">
    <source>
        <dbReference type="SAM" id="MobiDB-lite"/>
    </source>
</evidence>
<evidence type="ECO:0000313" key="3">
    <source>
        <dbReference type="Proteomes" id="UP000596661"/>
    </source>
</evidence>
<feature type="compositionally biased region" description="Basic residues" evidence="1">
    <location>
        <begin position="80"/>
        <end position="92"/>
    </location>
</feature>
<feature type="region of interest" description="Disordered" evidence="1">
    <location>
        <begin position="68"/>
        <end position="92"/>
    </location>
</feature>
<reference evidence="2" key="2">
    <citation type="submission" date="2021-03" db="UniProtKB">
        <authorList>
            <consortium name="EnsemblPlants"/>
        </authorList>
    </citation>
    <scope>IDENTIFICATION</scope>
</reference>
<dbReference type="AlphaFoldDB" id="A0A803QE87"/>
<accession>A0A803QE87</accession>
<reference evidence="2" key="1">
    <citation type="submission" date="2018-11" db="EMBL/GenBank/DDBJ databases">
        <authorList>
            <person name="Grassa J C."/>
        </authorList>
    </citation>
    <scope>NUCLEOTIDE SEQUENCE [LARGE SCALE GENOMIC DNA]</scope>
</reference>
<protein>
    <submittedName>
        <fullName evidence="2">Uncharacterized protein</fullName>
    </submittedName>
</protein>
<dbReference type="Gramene" id="evm.model.09.1375">
    <property type="protein sequence ID" value="cds.evm.model.09.1375"/>
    <property type="gene ID" value="evm.TU.09.1375"/>
</dbReference>
<dbReference type="Proteomes" id="UP000596661">
    <property type="component" value="Chromosome 9"/>
</dbReference>
<sequence>MVHLGGKKGSKRMEGVAGPRVITLADVLNCPIFDVESCPPSYRDERSTIGFPKAQKSQSHLFPLIIRPSPSSAASCQSPAKKRKSKRKKRED</sequence>
<name>A0A803QE87_CANSA</name>
<dbReference type="EnsemblPlants" id="evm.model.09.1375">
    <property type="protein sequence ID" value="cds.evm.model.09.1375"/>
    <property type="gene ID" value="evm.TU.09.1375"/>
</dbReference>
<organism evidence="2 3">
    <name type="scientific">Cannabis sativa</name>
    <name type="common">Hemp</name>
    <name type="synonym">Marijuana</name>
    <dbReference type="NCBI Taxonomy" id="3483"/>
    <lineage>
        <taxon>Eukaryota</taxon>
        <taxon>Viridiplantae</taxon>
        <taxon>Streptophyta</taxon>
        <taxon>Embryophyta</taxon>
        <taxon>Tracheophyta</taxon>
        <taxon>Spermatophyta</taxon>
        <taxon>Magnoliopsida</taxon>
        <taxon>eudicotyledons</taxon>
        <taxon>Gunneridae</taxon>
        <taxon>Pentapetalae</taxon>
        <taxon>rosids</taxon>
        <taxon>fabids</taxon>
        <taxon>Rosales</taxon>
        <taxon>Cannabaceae</taxon>
        <taxon>Cannabis</taxon>
    </lineage>
</organism>
<evidence type="ECO:0000313" key="2">
    <source>
        <dbReference type="EnsemblPlants" id="cds.evm.model.09.1375"/>
    </source>
</evidence>
<proteinExistence type="predicted"/>
<keyword evidence="3" id="KW-1185">Reference proteome</keyword>
<feature type="compositionally biased region" description="Low complexity" evidence="1">
    <location>
        <begin position="68"/>
        <end position="79"/>
    </location>
</feature>